<evidence type="ECO:0000256" key="8">
    <source>
        <dbReference type="ARBA" id="ARBA00022840"/>
    </source>
</evidence>
<dbReference type="PROSITE" id="PS01011">
    <property type="entry name" value="FOLYLPOLYGLU_SYNT_1"/>
    <property type="match status" value="1"/>
</dbReference>
<dbReference type="Gene3D" id="3.90.190.20">
    <property type="entry name" value="Mur ligase, C-terminal domain"/>
    <property type="match status" value="1"/>
</dbReference>
<dbReference type="WBParaSite" id="ALUE_0001765901-mRNA-1">
    <property type="protein sequence ID" value="ALUE_0001765901-mRNA-1"/>
    <property type="gene ID" value="ALUE_0001765901"/>
</dbReference>
<keyword evidence="9" id="KW-0460">Magnesium</keyword>
<accession>A0A0M3IH22</accession>
<dbReference type="InterPro" id="IPR036565">
    <property type="entry name" value="Mur-like_cat_sf"/>
</dbReference>
<keyword evidence="8" id="KW-0067">ATP-binding</keyword>
<dbReference type="InterPro" id="IPR018109">
    <property type="entry name" value="Folylpolyglutamate_synth_CS"/>
</dbReference>
<dbReference type="SUPFAM" id="SSF53244">
    <property type="entry name" value="MurD-like peptide ligases, peptide-binding domain"/>
    <property type="match status" value="1"/>
</dbReference>
<organism evidence="13 14">
    <name type="scientific">Ascaris lumbricoides</name>
    <name type="common">Giant roundworm</name>
    <dbReference type="NCBI Taxonomy" id="6252"/>
    <lineage>
        <taxon>Eukaryota</taxon>
        <taxon>Metazoa</taxon>
        <taxon>Ecdysozoa</taxon>
        <taxon>Nematoda</taxon>
        <taxon>Chromadorea</taxon>
        <taxon>Rhabditida</taxon>
        <taxon>Spirurina</taxon>
        <taxon>Ascaridomorpha</taxon>
        <taxon>Ascaridoidea</taxon>
        <taxon>Ascarididae</taxon>
        <taxon>Ascaris</taxon>
    </lineage>
</organism>
<evidence type="ECO:0000256" key="9">
    <source>
        <dbReference type="ARBA" id="ARBA00022842"/>
    </source>
</evidence>
<dbReference type="GO" id="GO:0006730">
    <property type="term" value="P:one-carbon metabolic process"/>
    <property type="evidence" value="ECO:0007669"/>
    <property type="project" value="UniProtKB-KW"/>
</dbReference>
<dbReference type="AlphaFoldDB" id="A0A0M3IH22"/>
<dbReference type="SUPFAM" id="SSF53623">
    <property type="entry name" value="MurD-like peptide ligases, catalytic domain"/>
    <property type="match status" value="1"/>
</dbReference>
<keyword evidence="6" id="KW-0479">Metal-binding</keyword>
<evidence type="ECO:0000256" key="7">
    <source>
        <dbReference type="ARBA" id="ARBA00022741"/>
    </source>
</evidence>
<name>A0A0M3IH22_ASCLU</name>
<dbReference type="PANTHER" id="PTHR11136:SF5">
    <property type="entry name" value="FOLYLPOLYGLUTAMATE SYNTHASE, MITOCHONDRIAL"/>
    <property type="match status" value="1"/>
</dbReference>
<dbReference type="InterPro" id="IPR036615">
    <property type="entry name" value="Mur_ligase_C_dom_sf"/>
</dbReference>
<evidence type="ECO:0000256" key="10">
    <source>
        <dbReference type="ARBA" id="ARBA00030592"/>
    </source>
</evidence>
<dbReference type="PROSITE" id="PS01012">
    <property type="entry name" value="FOLYLPOLYGLU_SYNT_2"/>
    <property type="match status" value="1"/>
</dbReference>
<dbReference type="GO" id="GO:0046872">
    <property type="term" value="F:metal ion binding"/>
    <property type="evidence" value="ECO:0007669"/>
    <property type="project" value="UniProtKB-KW"/>
</dbReference>
<comment type="catalytic activity">
    <reaction evidence="12">
        <text>(6S)-5,6,7,8-tetrahydrofolyl-(gamma-L-Glu)(n) + L-glutamate + ATP = (6S)-5,6,7,8-tetrahydrofolyl-(gamma-L-Glu)(n+1) + ADP + phosphate + H(+)</text>
        <dbReference type="Rhea" id="RHEA:10580"/>
        <dbReference type="Rhea" id="RHEA-COMP:14738"/>
        <dbReference type="Rhea" id="RHEA-COMP:14740"/>
        <dbReference type="ChEBI" id="CHEBI:15378"/>
        <dbReference type="ChEBI" id="CHEBI:29985"/>
        <dbReference type="ChEBI" id="CHEBI:30616"/>
        <dbReference type="ChEBI" id="CHEBI:43474"/>
        <dbReference type="ChEBI" id="CHEBI:141005"/>
        <dbReference type="ChEBI" id="CHEBI:456216"/>
        <dbReference type="EC" id="6.3.2.17"/>
    </reaction>
</comment>
<dbReference type="EC" id="6.3.2.17" evidence="3"/>
<evidence type="ECO:0000256" key="3">
    <source>
        <dbReference type="ARBA" id="ARBA00013025"/>
    </source>
</evidence>
<dbReference type="NCBIfam" id="TIGR01499">
    <property type="entry name" value="folC"/>
    <property type="match status" value="1"/>
</dbReference>
<keyword evidence="13" id="KW-1185">Reference proteome</keyword>
<dbReference type="InterPro" id="IPR001645">
    <property type="entry name" value="Folylpolyglutamate_synth"/>
</dbReference>
<protein>
    <recommendedName>
        <fullName evidence="3">tetrahydrofolate synthase</fullName>
        <ecNumber evidence="3">6.3.2.17</ecNumber>
    </recommendedName>
    <alternativeName>
        <fullName evidence="11">Folylpoly-gamma-glutamate synthetase</fullName>
    </alternativeName>
    <alternativeName>
        <fullName evidence="10">Tetrahydrofolylpolyglutamate synthase</fullName>
    </alternativeName>
</protein>
<comment type="pathway">
    <text evidence="1">Cofactor biosynthesis; tetrahydrofolylpolyglutamate biosynthesis.</text>
</comment>
<evidence type="ECO:0000256" key="11">
    <source>
        <dbReference type="ARBA" id="ARBA00030876"/>
    </source>
</evidence>
<evidence type="ECO:0000313" key="13">
    <source>
        <dbReference type="Proteomes" id="UP000036681"/>
    </source>
</evidence>
<proteinExistence type="inferred from homology"/>
<sequence>MTIQLARKKPGFHQGAKLVETAMFMERCNIKLDDVDKLNVIHVSGTKGKGSTCAFTESILRRLGYKTGFYSSPHLVQVRERIRINGRPLSESAFAKYFFTVYERLQKEAAVDGAMPAYFKFLTLMAFHVFIEEKVDVAIIEVGIGGEHDCTNIVRQKAGIFKPGSVAIVADQTEQTMRVMTSRAIERKTDVPPFTGMVFQKDENEMPARGSVLPGFRVPDEFLDGIRLCEWPGRSQVLKLDSVTYFLDGAHTPKSLQDCNFDVALFCPTRVRPVLDMRSDQANLNQSEQEQRQRVEHNMVVWKQLTGEETHAEHFDCITAAIEKIEAMKSRKGHEVEVLVTGSLHLVGGVLALIQPHS</sequence>
<evidence type="ECO:0000256" key="5">
    <source>
        <dbReference type="ARBA" id="ARBA00022598"/>
    </source>
</evidence>
<comment type="similarity">
    <text evidence="2">Belongs to the folylpolyglutamate synthase family.</text>
</comment>
<dbReference type="Gene3D" id="3.40.1190.10">
    <property type="entry name" value="Mur-like, catalytic domain"/>
    <property type="match status" value="1"/>
</dbReference>
<dbReference type="GO" id="GO:0005739">
    <property type="term" value="C:mitochondrion"/>
    <property type="evidence" value="ECO:0007669"/>
    <property type="project" value="TreeGrafter"/>
</dbReference>
<evidence type="ECO:0000256" key="1">
    <source>
        <dbReference type="ARBA" id="ARBA00005150"/>
    </source>
</evidence>
<keyword evidence="7" id="KW-0547">Nucleotide-binding</keyword>
<reference evidence="14" key="1">
    <citation type="submission" date="2017-02" db="UniProtKB">
        <authorList>
            <consortium name="WormBaseParasite"/>
        </authorList>
    </citation>
    <scope>IDENTIFICATION</scope>
</reference>
<keyword evidence="4" id="KW-0554">One-carbon metabolism</keyword>
<dbReference type="GO" id="GO:0005829">
    <property type="term" value="C:cytosol"/>
    <property type="evidence" value="ECO:0007669"/>
    <property type="project" value="TreeGrafter"/>
</dbReference>
<dbReference type="Proteomes" id="UP000036681">
    <property type="component" value="Unplaced"/>
</dbReference>
<evidence type="ECO:0000256" key="2">
    <source>
        <dbReference type="ARBA" id="ARBA00008276"/>
    </source>
</evidence>
<evidence type="ECO:0000313" key="14">
    <source>
        <dbReference type="WBParaSite" id="ALUE_0001765901-mRNA-1"/>
    </source>
</evidence>
<evidence type="ECO:0000256" key="6">
    <source>
        <dbReference type="ARBA" id="ARBA00022723"/>
    </source>
</evidence>
<evidence type="ECO:0000256" key="4">
    <source>
        <dbReference type="ARBA" id="ARBA00022563"/>
    </source>
</evidence>
<dbReference type="GO" id="GO:0004326">
    <property type="term" value="F:tetrahydrofolylpolyglutamate synthase activity"/>
    <property type="evidence" value="ECO:0007669"/>
    <property type="project" value="UniProtKB-EC"/>
</dbReference>
<dbReference type="PANTHER" id="PTHR11136">
    <property type="entry name" value="FOLYLPOLYGLUTAMATE SYNTHASE-RELATED"/>
    <property type="match status" value="1"/>
</dbReference>
<keyword evidence="5" id="KW-0436">Ligase</keyword>
<evidence type="ECO:0000256" key="12">
    <source>
        <dbReference type="ARBA" id="ARBA00047493"/>
    </source>
</evidence>
<dbReference type="UniPathway" id="UPA00850"/>
<dbReference type="GO" id="GO:0005524">
    <property type="term" value="F:ATP binding"/>
    <property type="evidence" value="ECO:0007669"/>
    <property type="project" value="UniProtKB-KW"/>
</dbReference>